<keyword evidence="3" id="KW-1185">Reference proteome</keyword>
<feature type="transmembrane region" description="Helical" evidence="1">
    <location>
        <begin position="265"/>
        <end position="287"/>
    </location>
</feature>
<name>A0ABT2YFX2_9BURK</name>
<reference evidence="2 3" key="1">
    <citation type="submission" date="2021-11" db="EMBL/GenBank/DDBJ databases">
        <authorList>
            <person name="Liang Q."/>
            <person name="Mou H."/>
            <person name="Liu Z."/>
        </authorList>
    </citation>
    <scope>NUCLEOTIDE SEQUENCE [LARGE SCALE GENOMIC DNA]</scope>
    <source>
        <strain evidence="2 3">CHU3</strain>
    </source>
</reference>
<evidence type="ECO:0000313" key="3">
    <source>
        <dbReference type="Proteomes" id="UP001209701"/>
    </source>
</evidence>
<evidence type="ECO:0000256" key="1">
    <source>
        <dbReference type="SAM" id="Phobius"/>
    </source>
</evidence>
<proteinExistence type="predicted"/>
<dbReference type="EMBL" id="JAJIRN010000005">
    <property type="protein sequence ID" value="MCV2368908.1"/>
    <property type="molecule type" value="Genomic_DNA"/>
</dbReference>
<keyword evidence="1" id="KW-0812">Transmembrane</keyword>
<dbReference type="CDD" id="cd12915">
    <property type="entry name" value="PDC2_DGC_like"/>
    <property type="match status" value="1"/>
</dbReference>
<dbReference type="RefSeq" id="WP_263571501.1">
    <property type="nucleotide sequence ID" value="NZ_JAJIRN010000005.1"/>
</dbReference>
<comment type="caution">
    <text evidence="2">The sequence shown here is derived from an EMBL/GenBank/DDBJ whole genome shotgun (WGS) entry which is preliminary data.</text>
</comment>
<keyword evidence="1" id="KW-0472">Membrane</keyword>
<accession>A0ABT2YFX2</accession>
<keyword evidence="1" id="KW-1133">Transmembrane helix</keyword>
<dbReference type="Proteomes" id="UP001209701">
    <property type="component" value="Unassembled WGS sequence"/>
</dbReference>
<gene>
    <name evidence="2" type="ORF">LNV07_12535</name>
</gene>
<sequence>MLAWSGLEELKLVHEQALAKVKVLATVTAKGLQQEIGRDLAALRQAARESAGQQDGAAACSRLAADFSGLGPALVNLTVRDVRGDLICDVASPVVSMQQSLQTSFAEPGRAGHQQGFSVVGRSSWHPNGRSNGRWLTWLNQALFDDGGKRLGSLNLQLDLVRLSEGLRASVPSNAVVEVLSRQQTIVARSVDEAAFIGRVHAAADLVRGLHEGQFSSISERDDGRFVNYFVTIPGTDWRLLVGLPEAEVFADYDRLLQRSLGLGLAFLLLITWLSWRIGISLLWLTIGATRPALPSAR</sequence>
<protein>
    <submittedName>
        <fullName evidence="2">Uncharacterized protein</fullName>
    </submittedName>
</protein>
<evidence type="ECO:0000313" key="2">
    <source>
        <dbReference type="EMBL" id="MCV2368908.1"/>
    </source>
</evidence>
<organism evidence="2 3">
    <name type="scientific">Roseateles oligotrophus</name>
    <dbReference type="NCBI Taxonomy" id="1769250"/>
    <lineage>
        <taxon>Bacteria</taxon>
        <taxon>Pseudomonadati</taxon>
        <taxon>Pseudomonadota</taxon>
        <taxon>Betaproteobacteria</taxon>
        <taxon>Burkholderiales</taxon>
        <taxon>Sphaerotilaceae</taxon>
        <taxon>Roseateles</taxon>
    </lineage>
</organism>
<dbReference type="Gene3D" id="3.30.450.20">
    <property type="entry name" value="PAS domain"/>
    <property type="match status" value="2"/>
</dbReference>